<feature type="transmembrane region" description="Helical" evidence="1">
    <location>
        <begin position="197"/>
        <end position="217"/>
    </location>
</feature>
<evidence type="ECO:0000256" key="1">
    <source>
        <dbReference type="SAM" id="Phobius"/>
    </source>
</evidence>
<evidence type="ECO:0000313" key="4">
    <source>
        <dbReference type="Proteomes" id="UP000886757"/>
    </source>
</evidence>
<dbReference type="InterPro" id="IPR029787">
    <property type="entry name" value="Nucleotide_cyclase"/>
</dbReference>
<dbReference type="AlphaFoldDB" id="A0A9D1ADW7"/>
<dbReference type="InterPro" id="IPR043128">
    <property type="entry name" value="Rev_trsase/Diguanyl_cyclase"/>
</dbReference>
<reference evidence="3" key="2">
    <citation type="journal article" date="2021" name="PeerJ">
        <title>Extensive microbial diversity within the chicken gut microbiome revealed by metagenomics and culture.</title>
        <authorList>
            <person name="Gilroy R."/>
            <person name="Ravi A."/>
            <person name="Getino M."/>
            <person name="Pursley I."/>
            <person name="Horton D.L."/>
            <person name="Alikhan N.F."/>
            <person name="Baker D."/>
            <person name="Gharbi K."/>
            <person name="Hall N."/>
            <person name="Watson M."/>
            <person name="Adriaenssens E.M."/>
            <person name="Foster-Nyarko E."/>
            <person name="Jarju S."/>
            <person name="Secka A."/>
            <person name="Antonio M."/>
            <person name="Oren A."/>
            <person name="Chaudhuri R.R."/>
            <person name="La Ragione R."/>
            <person name="Hildebrand F."/>
            <person name="Pallen M.J."/>
        </authorList>
    </citation>
    <scope>NUCLEOTIDE SEQUENCE</scope>
    <source>
        <strain evidence="3">ChiSjej4B22-8148</strain>
    </source>
</reference>
<dbReference type="EMBL" id="DVGK01000123">
    <property type="protein sequence ID" value="HIR14438.1"/>
    <property type="molecule type" value="Genomic_DNA"/>
</dbReference>
<comment type="caution">
    <text evidence="3">The sequence shown here is derived from an EMBL/GenBank/DDBJ whole genome shotgun (WGS) entry which is preliminary data.</text>
</comment>
<dbReference type="InterPro" id="IPR000160">
    <property type="entry name" value="GGDEF_dom"/>
</dbReference>
<dbReference type="Proteomes" id="UP000886757">
    <property type="component" value="Unassembled WGS sequence"/>
</dbReference>
<dbReference type="NCBIfam" id="TIGR00254">
    <property type="entry name" value="GGDEF"/>
    <property type="match status" value="1"/>
</dbReference>
<dbReference type="GO" id="GO:0052621">
    <property type="term" value="F:diguanylate cyclase activity"/>
    <property type="evidence" value="ECO:0007669"/>
    <property type="project" value="TreeGrafter"/>
</dbReference>
<feature type="transmembrane region" description="Helical" evidence="1">
    <location>
        <begin position="38"/>
        <end position="59"/>
    </location>
</feature>
<gene>
    <name evidence="3" type="ORF">IAB31_11015</name>
</gene>
<dbReference type="SUPFAM" id="SSF55073">
    <property type="entry name" value="Nucleotide cyclase"/>
    <property type="match status" value="1"/>
</dbReference>
<feature type="domain" description="GGDEF" evidence="2">
    <location>
        <begin position="251"/>
        <end position="383"/>
    </location>
</feature>
<feature type="transmembrane region" description="Helical" evidence="1">
    <location>
        <begin position="71"/>
        <end position="95"/>
    </location>
</feature>
<dbReference type="PROSITE" id="PS50887">
    <property type="entry name" value="GGDEF"/>
    <property type="match status" value="1"/>
</dbReference>
<name>A0A9D1ADW7_9FIRM</name>
<proteinExistence type="predicted"/>
<dbReference type="SMART" id="SM00267">
    <property type="entry name" value="GGDEF"/>
    <property type="match status" value="1"/>
</dbReference>
<sequence length="405" mass="46335">MINLPAVFVANAVGVFLMIILLISNRARIRSALFDERLFILMTFLTMMQCIVEIVTFVIDGKVFTGSRSISVILNSYLFAADIFFAYIWTVYLDYKLFEDIKRLKRIYPFVGIPAYIVIFLSAVNLFTEVFFKVSGDNVYSRSPMVFVTYLVTYGYLIYSIVLVYVSRKKTKRYLFLPVLIFLLPIFAGSLCQFLFYGLSLIWVSVAAGMVSLYINLQNEVSFIDHLTGLYNRQYLDRYLNSIVQKQMDGKVLGGIMLDVDDFKSINDSFGHAAGDAALREAGKILYGAAEAGDFAARYGGDEFVIIKRVTDLSKLFKMMDKIQSLTESLPLTESRPYTLSFSMGYSIYEGREDTTDSFLRRMDERMYKEKRKKKEVSILTDKSYNVGKSTPESIATGLREEYNR</sequence>
<evidence type="ECO:0000313" key="3">
    <source>
        <dbReference type="EMBL" id="HIR14438.1"/>
    </source>
</evidence>
<dbReference type="CDD" id="cd01949">
    <property type="entry name" value="GGDEF"/>
    <property type="match status" value="1"/>
</dbReference>
<feature type="transmembrane region" description="Helical" evidence="1">
    <location>
        <begin position="147"/>
        <end position="167"/>
    </location>
</feature>
<keyword evidence="1" id="KW-0812">Transmembrane</keyword>
<reference evidence="3" key="1">
    <citation type="submission" date="2020-10" db="EMBL/GenBank/DDBJ databases">
        <authorList>
            <person name="Gilroy R."/>
        </authorList>
    </citation>
    <scope>NUCLEOTIDE SEQUENCE</scope>
    <source>
        <strain evidence="3">ChiSjej4B22-8148</strain>
    </source>
</reference>
<organism evidence="3 4">
    <name type="scientific">Candidatus Choladousia intestinavium</name>
    <dbReference type="NCBI Taxonomy" id="2840727"/>
    <lineage>
        <taxon>Bacteria</taxon>
        <taxon>Bacillati</taxon>
        <taxon>Bacillota</taxon>
        <taxon>Clostridia</taxon>
        <taxon>Lachnospirales</taxon>
        <taxon>Lachnospiraceae</taxon>
        <taxon>Lachnospiraceae incertae sedis</taxon>
        <taxon>Candidatus Choladousia</taxon>
    </lineage>
</organism>
<keyword evidence="1" id="KW-0472">Membrane</keyword>
<feature type="transmembrane region" description="Helical" evidence="1">
    <location>
        <begin position="107"/>
        <end position="127"/>
    </location>
</feature>
<dbReference type="Pfam" id="PF00990">
    <property type="entry name" value="GGDEF"/>
    <property type="match status" value="1"/>
</dbReference>
<feature type="transmembrane region" description="Helical" evidence="1">
    <location>
        <begin position="6"/>
        <end position="26"/>
    </location>
</feature>
<accession>A0A9D1ADW7</accession>
<evidence type="ECO:0000259" key="2">
    <source>
        <dbReference type="PROSITE" id="PS50887"/>
    </source>
</evidence>
<dbReference type="Gene3D" id="3.30.70.270">
    <property type="match status" value="1"/>
</dbReference>
<feature type="transmembrane region" description="Helical" evidence="1">
    <location>
        <begin position="174"/>
        <end position="191"/>
    </location>
</feature>
<dbReference type="InterPro" id="IPR050469">
    <property type="entry name" value="Diguanylate_Cyclase"/>
</dbReference>
<dbReference type="PANTHER" id="PTHR45138">
    <property type="entry name" value="REGULATORY COMPONENTS OF SENSORY TRANSDUCTION SYSTEM"/>
    <property type="match status" value="1"/>
</dbReference>
<dbReference type="PANTHER" id="PTHR45138:SF9">
    <property type="entry name" value="DIGUANYLATE CYCLASE DGCM-RELATED"/>
    <property type="match status" value="1"/>
</dbReference>
<keyword evidence="1" id="KW-1133">Transmembrane helix</keyword>
<protein>
    <submittedName>
        <fullName evidence="3">GGDEF domain-containing protein</fullName>
    </submittedName>
</protein>